<dbReference type="SUPFAM" id="SSF54631">
    <property type="entry name" value="CBS-domain pair"/>
    <property type="match status" value="1"/>
</dbReference>
<dbReference type="InterPro" id="IPR000644">
    <property type="entry name" value="CBS_dom"/>
</dbReference>
<dbReference type="AlphaFoldDB" id="A0A4R3ZXX8"/>
<reference evidence="3 4" key="1">
    <citation type="submission" date="2019-03" db="EMBL/GenBank/DDBJ databases">
        <title>Root nodule microbial communities of legume samples collected from USA, Mexico and Botswana.</title>
        <authorList>
            <person name="Hirsch A."/>
        </authorList>
    </citation>
    <scope>NUCLEOTIDE SEQUENCE [LARGE SCALE GENOMIC DNA]</scope>
    <source>
        <strain evidence="3 4">55</strain>
    </source>
</reference>
<dbReference type="Gene3D" id="3.10.580.10">
    <property type="entry name" value="CBS-domain"/>
    <property type="match status" value="1"/>
</dbReference>
<gene>
    <name evidence="3" type="ORF">EDD19_103141</name>
</gene>
<protein>
    <recommendedName>
        <fullName evidence="2">CBS domain-containing protein</fullName>
    </recommendedName>
</protein>
<accession>A0A4R3ZXX8</accession>
<dbReference type="InterPro" id="IPR046342">
    <property type="entry name" value="CBS_dom_sf"/>
</dbReference>
<dbReference type="Proteomes" id="UP000295805">
    <property type="component" value="Unassembled WGS sequence"/>
</dbReference>
<evidence type="ECO:0000259" key="2">
    <source>
        <dbReference type="PROSITE" id="PS51371"/>
    </source>
</evidence>
<dbReference type="PROSITE" id="PS51371">
    <property type="entry name" value="CBS"/>
    <property type="match status" value="1"/>
</dbReference>
<keyword evidence="1" id="KW-0129">CBS domain</keyword>
<evidence type="ECO:0000256" key="1">
    <source>
        <dbReference type="PROSITE-ProRule" id="PRU00703"/>
    </source>
</evidence>
<organism evidence="3 4">
    <name type="scientific">Dietzia cinnamea</name>
    <dbReference type="NCBI Taxonomy" id="321318"/>
    <lineage>
        <taxon>Bacteria</taxon>
        <taxon>Bacillati</taxon>
        <taxon>Actinomycetota</taxon>
        <taxon>Actinomycetes</taxon>
        <taxon>Mycobacteriales</taxon>
        <taxon>Dietziaceae</taxon>
        <taxon>Dietzia</taxon>
    </lineage>
</organism>
<comment type="caution">
    <text evidence="3">The sequence shown here is derived from an EMBL/GenBank/DDBJ whole genome shotgun (WGS) entry which is preliminary data.</text>
</comment>
<sequence>MRPERIRRLGSVSPDTPLDDVLATMQRARAHLGVVDRDDAADDTSAAGPSGLVVLEDVLARLVGEVRDATPEAETGAPQGSTGA</sequence>
<evidence type="ECO:0000313" key="3">
    <source>
        <dbReference type="EMBL" id="TCW25793.1"/>
    </source>
</evidence>
<name>A0A4R3ZXX8_9ACTN</name>
<proteinExistence type="predicted"/>
<evidence type="ECO:0000313" key="4">
    <source>
        <dbReference type="Proteomes" id="UP000295805"/>
    </source>
</evidence>
<dbReference type="EMBL" id="SMCX01000003">
    <property type="protein sequence ID" value="TCW25793.1"/>
    <property type="molecule type" value="Genomic_DNA"/>
</dbReference>
<feature type="domain" description="CBS" evidence="2">
    <location>
        <begin position="1"/>
        <end position="69"/>
    </location>
</feature>